<dbReference type="RefSeq" id="XP_058336777.1">
    <property type="nucleotide sequence ID" value="XM_058492449.1"/>
</dbReference>
<dbReference type="GeneID" id="83219893"/>
<evidence type="ECO:0000313" key="2">
    <source>
        <dbReference type="Proteomes" id="UP001234581"/>
    </source>
</evidence>
<reference evidence="1 2" key="1">
    <citation type="submission" date="2023-03" db="EMBL/GenBank/DDBJ databases">
        <title>Genome sequence of Lichtheimia ornata CBS 291.66.</title>
        <authorList>
            <person name="Mohabir J.T."/>
            <person name="Shea T.P."/>
            <person name="Kurbessoian T."/>
            <person name="Berby B."/>
            <person name="Fontaine J."/>
            <person name="Livny J."/>
            <person name="Gnirke A."/>
            <person name="Stajich J.E."/>
            <person name="Cuomo C.A."/>
        </authorList>
    </citation>
    <scope>NUCLEOTIDE SEQUENCE [LARGE SCALE GENOMIC DNA]</scope>
    <source>
        <strain evidence="1">CBS 291.66</strain>
    </source>
</reference>
<keyword evidence="2" id="KW-1185">Reference proteome</keyword>
<sequence length="404" mass="46812">MSQNQADSIIYDNEVENAIDHDPIDIEAAHQRYRDDRILPPSTIQDSDTVQGERFFKHQKRGEVCVVQVKRSCWKQWVNDLDKVIHVKWIHKNDYLLEAQRQRSMKEARSACSGSRSQSKKRKVDKLLVSQVYECNRSGKPQERKDQPKKNERTSLIESKKVECTAKLWVTCKESNPEWVSIMYNTHHQNHQPGSMEDIRYMPKSQELVDAIVQRLSEGQTVRAVRDYFRRFPITQDLKSRDAYIITDDVYNEFIKLQSQAAHRHNDEHESAKVWVKELTDNGHFAYYSELDDNKFAVCISTKWQRGFFAEARGVCLDATHDVTGKNVIMYTIVTQHQDTWRGFPIAYLITDSQASPVLTSWLQNLRQKGLKPKSVTIDCSLAEDKALRDAWAIASISSFAPGM</sequence>
<gene>
    <name evidence="1" type="ORF">O0I10_012556</name>
</gene>
<evidence type="ECO:0008006" key="3">
    <source>
        <dbReference type="Google" id="ProtNLM"/>
    </source>
</evidence>
<name>A0AAD7XSZ3_9FUNG</name>
<comment type="caution">
    <text evidence="1">The sequence shown here is derived from an EMBL/GenBank/DDBJ whole genome shotgun (WGS) entry which is preliminary data.</text>
</comment>
<accession>A0AAD7XSZ3</accession>
<proteinExistence type="predicted"/>
<dbReference type="Proteomes" id="UP001234581">
    <property type="component" value="Unassembled WGS sequence"/>
</dbReference>
<organism evidence="1 2">
    <name type="scientific">Lichtheimia ornata</name>
    <dbReference type="NCBI Taxonomy" id="688661"/>
    <lineage>
        <taxon>Eukaryota</taxon>
        <taxon>Fungi</taxon>
        <taxon>Fungi incertae sedis</taxon>
        <taxon>Mucoromycota</taxon>
        <taxon>Mucoromycotina</taxon>
        <taxon>Mucoromycetes</taxon>
        <taxon>Mucorales</taxon>
        <taxon>Lichtheimiaceae</taxon>
        <taxon>Lichtheimia</taxon>
    </lineage>
</organism>
<dbReference type="AlphaFoldDB" id="A0AAD7XSZ3"/>
<evidence type="ECO:0000313" key="1">
    <source>
        <dbReference type="EMBL" id="KAJ8651863.1"/>
    </source>
</evidence>
<protein>
    <recommendedName>
        <fullName evidence="3">MULE transposase domain-containing protein</fullName>
    </recommendedName>
</protein>
<dbReference type="EMBL" id="JARTCD010000134">
    <property type="protein sequence ID" value="KAJ8651863.1"/>
    <property type="molecule type" value="Genomic_DNA"/>
</dbReference>